<protein>
    <submittedName>
        <fullName evidence="1">Extracellular solute-binding protein</fullName>
    </submittedName>
</protein>
<sequence>MSGGTFRLTRRDLGRIAVGGAALAIGLPGAAALGQEAGAPPAGPLAGQPRGERHGFAAFGPVKYAPDFPHFDYADPAAPKGGRMVLQAASRLYNQNFNTFDTLNSYVLRGNGAFGMALTFATLMAPSTDEIGSAYAYAARSVEFPEDGRSMLFRLDPAARFHDGTPIRPADVVFSLTTLRDHGHENLASQLREIESLEAAGEDGVSVRLVPGASRSIPLTIAASCPIFSATWWEGRDFEASLSEPPLGSGPYKVGRFSFGSFIEVERVPDFWAAEQPAHRGRWNFDRIRYDYYRDRIAAFESFKAGATTYREEFTSRLWALDYNFPAILAGRVKKDEVPDGSASGGQCWNFNTRRSKFADPRVREAVGLLFDFEWTNANLMYGSYLRSSSFYENTELEAQGLPSPAELALLEPWRAEIPQAAFGEPYVAPASDGTGRDRTLSRRALDLFRAAGCRLENNRMLLPNGQRLTIEFLDDDNTFEPHHKGFVDNLKRLGIEASYRVVDASQYTDRTRSFDFDMVVSRYSLPLYPDGFMRNVFGTRSASAPGSWNLAGVGGPAVDALVEAIVSAETPEGFQAANRALDRVLRASHAYVFQWYKGTNWLAFWDMYARPAQKPLYDVGALDTWWFDRQKAEAGGMAG</sequence>
<evidence type="ECO:0000313" key="1">
    <source>
        <dbReference type="EMBL" id="WAJ30145.1"/>
    </source>
</evidence>
<accession>A0ACD4NT31</accession>
<dbReference type="EMBL" id="CP113520">
    <property type="protein sequence ID" value="WAJ30145.1"/>
    <property type="molecule type" value="Genomic_DNA"/>
</dbReference>
<proteinExistence type="predicted"/>
<reference evidence="1" key="1">
    <citation type="submission" date="2022-11" db="EMBL/GenBank/DDBJ databases">
        <title>beta-Carotene-producing bacterium, Jeongeuplla avenae sp. nov., alleviates the salt stress of Arabidopsis seedlings.</title>
        <authorList>
            <person name="Jiang L."/>
            <person name="Lee J."/>
        </authorList>
    </citation>
    <scope>NUCLEOTIDE SEQUENCE</scope>
    <source>
        <strain evidence="1">DY_R2A_6</strain>
    </source>
</reference>
<evidence type="ECO:0000313" key="2">
    <source>
        <dbReference type="Proteomes" id="UP001163223"/>
    </source>
</evidence>
<name>A0ACD4NT31_9HYPH</name>
<gene>
    <name evidence="1" type="ORF">OXU80_08035</name>
</gene>
<organism evidence="1 2">
    <name type="scientific">Antarcticirhabdus aurantiaca</name>
    <dbReference type="NCBI Taxonomy" id="2606717"/>
    <lineage>
        <taxon>Bacteria</taxon>
        <taxon>Pseudomonadati</taxon>
        <taxon>Pseudomonadota</taxon>
        <taxon>Alphaproteobacteria</taxon>
        <taxon>Hyphomicrobiales</taxon>
        <taxon>Aurantimonadaceae</taxon>
        <taxon>Antarcticirhabdus</taxon>
    </lineage>
</organism>
<dbReference type="Proteomes" id="UP001163223">
    <property type="component" value="Chromosome"/>
</dbReference>
<keyword evidence="2" id="KW-1185">Reference proteome</keyword>